<keyword evidence="1" id="KW-0472">Membrane</keyword>
<keyword evidence="1" id="KW-1133">Transmembrane helix</keyword>
<sequence>MHYNALQQLAYFTTVFVAAALPELPRALGQNRPRQRR</sequence>
<accession>A0A1H3TND2</accession>
<dbReference type="STRING" id="418495.SAMN05216215_10886"/>
<gene>
    <name evidence="2" type="ORF">SAMN05216215_10886</name>
</gene>
<evidence type="ECO:0000313" key="2">
    <source>
        <dbReference type="EMBL" id="SDZ51782.1"/>
    </source>
</evidence>
<reference evidence="3" key="1">
    <citation type="submission" date="2016-10" db="EMBL/GenBank/DDBJ databases">
        <authorList>
            <person name="Varghese N."/>
            <person name="Submissions S."/>
        </authorList>
    </citation>
    <scope>NUCLEOTIDE SEQUENCE [LARGE SCALE GENOMIC DNA]</scope>
    <source>
        <strain evidence="3">CGMCC 4.3530</strain>
    </source>
</reference>
<dbReference type="EMBL" id="FNOK01000088">
    <property type="protein sequence ID" value="SDZ51782.1"/>
    <property type="molecule type" value="Genomic_DNA"/>
</dbReference>
<dbReference type="AlphaFoldDB" id="A0A1H3TND2"/>
<feature type="transmembrane region" description="Helical" evidence="1">
    <location>
        <begin position="6"/>
        <end position="28"/>
    </location>
</feature>
<dbReference type="Proteomes" id="UP000199529">
    <property type="component" value="Unassembled WGS sequence"/>
</dbReference>
<name>A0A1H3TND2_9PSEU</name>
<protein>
    <submittedName>
        <fullName evidence="2">Uncharacterized protein</fullName>
    </submittedName>
</protein>
<keyword evidence="1" id="KW-0812">Transmembrane</keyword>
<keyword evidence="3" id="KW-1185">Reference proteome</keyword>
<organism evidence="2 3">
    <name type="scientific">Saccharopolyspora shandongensis</name>
    <dbReference type="NCBI Taxonomy" id="418495"/>
    <lineage>
        <taxon>Bacteria</taxon>
        <taxon>Bacillati</taxon>
        <taxon>Actinomycetota</taxon>
        <taxon>Actinomycetes</taxon>
        <taxon>Pseudonocardiales</taxon>
        <taxon>Pseudonocardiaceae</taxon>
        <taxon>Saccharopolyspora</taxon>
    </lineage>
</organism>
<evidence type="ECO:0000313" key="3">
    <source>
        <dbReference type="Proteomes" id="UP000199529"/>
    </source>
</evidence>
<proteinExistence type="predicted"/>
<evidence type="ECO:0000256" key="1">
    <source>
        <dbReference type="SAM" id="Phobius"/>
    </source>
</evidence>